<dbReference type="GO" id="GO:0004674">
    <property type="term" value="F:protein serine/threonine kinase activity"/>
    <property type="evidence" value="ECO:0007669"/>
    <property type="project" value="UniProtKB-EC"/>
</dbReference>
<evidence type="ECO:0000256" key="2">
    <source>
        <dbReference type="ARBA" id="ARBA00022527"/>
    </source>
</evidence>
<gene>
    <name evidence="11" type="ORF">WIS52_05930</name>
</gene>
<evidence type="ECO:0000313" key="12">
    <source>
        <dbReference type="Proteomes" id="UP001494902"/>
    </source>
</evidence>
<dbReference type="Pfam" id="PF00069">
    <property type="entry name" value="Pkinase"/>
    <property type="match status" value="1"/>
</dbReference>
<keyword evidence="2" id="KW-0723">Serine/threonine-protein kinase</keyword>
<evidence type="ECO:0000256" key="3">
    <source>
        <dbReference type="ARBA" id="ARBA00022679"/>
    </source>
</evidence>
<evidence type="ECO:0000313" key="11">
    <source>
        <dbReference type="EMBL" id="MEQ3550003.1"/>
    </source>
</evidence>
<feature type="compositionally biased region" description="Gly residues" evidence="8">
    <location>
        <begin position="296"/>
        <end position="312"/>
    </location>
</feature>
<evidence type="ECO:0000256" key="7">
    <source>
        <dbReference type="PROSITE-ProRule" id="PRU10141"/>
    </source>
</evidence>
<feature type="domain" description="Protein kinase" evidence="10">
    <location>
        <begin position="15"/>
        <end position="279"/>
    </location>
</feature>
<dbReference type="PANTHER" id="PTHR43289:SF6">
    <property type="entry name" value="SERINE_THREONINE-PROTEIN KINASE NEKL-3"/>
    <property type="match status" value="1"/>
</dbReference>
<feature type="compositionally biased region" description="Low complexity" evidence="8">
    <location>
        <begin position="346"/>
        <end position="359"/>
    </location>
</feature>
<keyword evidence="9" id="KW-0812">Transmembrane</keyword>
<feature type="region of interest" description="Disordered" evidence="8">
    <location>
        <begin position="433"/>
        <end position="486"/>
    </location>
</feature>
<evidence type="ECO:0000256" key="6">
    <source>
        <dbReference type="ARBA" id="ARBA00022840"/>
    </source>
</evidence>
<dbReference type="PANTHER" id="PTHR43289">
    <property type="entry name" value="MITOGEN-ACTIVATED PROTEIN KINASE KINASE KINASE 20-RELATED"/>
    <property type="match status" value="1"/>
</dbReference>
<evidence type="ECO:0000256" key="4">
    <source>
        <dbReference type="ARBA" id="ARBA00022741"/>
    </source>
</evidence>
<dbReference type="Gene3D" id="1.10.510.10">
    <property type="entry name" value="Transferase(Phosphotransferase) domain 1"/>
    <property type="match status" value="1"/>
</dbReference>
<feature type="compositionally biased region" description="Gly residues" evidence="8">
    <location>
        <begin position="321"/>
        <end position="345"/>
    </location>
</feature>
<keyword evidence="9" id="KW-0472">Membrane</keyword>
<evidence type="ECO:0000256" key="1">
    <source>
        <dbReference type="ARBA" id="ARBA00012513"/>
    </source>
</evidence>
<protein>
    <recommendedName>
        <fullName evidence="1">non-specific serine/threonine protein kinase</fullName>
        <ecNumber evidence="1">2.7.11.1</ecNumber>
    </recommendedName>
</protein>
<dbReference type="InterPro" id="IPR000719">
    <property type="entry name" value="Prot_kinase_dom"/>
</dbReference>
<keyword evidence="9" id="KW-1133">Transmembrane helix</keyword>
<evidence type="ECO:0000259" key="10">
    <source>
        <dbReference type="PROSITE" id="PS50011"/>
    </source>
</evidence>
<dbReference type="RefSeq" id="WP_349297091.1">
    <property type="nucleotide sequence ID" value="NZ_JBEDNQ010000002.1"/>
</dbReference>
<dbReference type="EMBL" id="JBEDNQ010000002">
    <property type="protein sequence ID" value="MEQ3550003.1"/>
    <property type="molecule type" value="Genomic_DNA"/>
</dbReference>
<keyword evidence="5 11" id="KW-0418">Kinase</keyword>
<sequence>MSGGDLPVGAEFGDFEIRGRLGAGGMGVVFRAYDNRHGGEVALKVLPAHLATDRVTVERFRREARAAFELRDPHVVPVHGYGEVDGRLYLSMRLIDGEDLARLLARKAPLPPRRAAGIVRQAAHALDAAHAAGMVHRDVKPANLLVVEPRDDFTYLVDFGIARAVGPDPDTALTATGATVGTLGYLAPERLTDTLGPVDGRADVYSLACVLVEMLTGRPPFVGSDPAVVLSAHLMSPPPRITELAPGLDPAWDTVVARGMAKSPDERFAHAGELAAAAARAAGVSGGTAVAGGSGVPGDGADGAHGSGGGTAAGAPAATPGGAGSDGGAWSGAGSGGGAVSGGAGAVRAPAGSAPASGGSVPGAPPPTLQGPGHGERPPTWILPQNDHDSAGYAPAHSGGPSRGRGLAIVIGAVAVAAAVLVGVVWAVVPARGTGPDTVAVPTITETPSPDTPGPLQPAGTGEDDPAPTTAPTPAFDPMEGDGDLGLDRPVTRLACTNTDVVIVGAGVDPARYPQDVQEHIDSHPGSNYLRALGSCTSFRPRTPTGELIYVVYLGPFTDRGRACEALRQAGGDSYIQPLGTAPLSPGGPGC</sequence>
<name>A0ABV1K823_9PSEU</name>
<keyword evidence="3 11" id="KW-0808">Transferase</keyword>
<feature type="transmembrane region" description="Helical" evidence="9">
    <location>
        <begin position="407"/>
        <end position="429"/>
    </location>
</feature>
<feature type="binding site" evidence="7">
    <location>
        <position position="44"/>
    </location>
    <ligand>
        <name>ATP</name>
        <dbReference type="ChEBI" id="CHEBI:30616"/>
    </ligand>
</feature>
<keyword evidence="6 7" id="KW-0067">ATP-binding</keyword>
<keyword evidence="4 7" id="KW-0547">Nucleotide-binding</keyword>
<dbReference type="Gene3D" id="3.30.200.20">
    <property type="entry name" value="Phosphorylase Kinase, domain 1"/>
    <property type="match status" value="1"/>
</dbReference>
<evidence type="ECO:0000256" key="5">
    <source>
        <dbReference type="ARBA" id="ARBA00022777"/>
    </source>
</evidence>
<keyword evidence="12" id="KW-1185">Reference proteome</keyword>
<accession>A0ABV1K823</accession>
<dbReference type="SUPFAM" id="SSF56112">
    <property type="entry name" value="Protein kinase-like (PK-like)"/>
    <property type="match status" value="1"/>
</dbReference>
<feature type="compositionally biased region" description="Low complexity" evidence="8">
    <location>
        <begin position="467"/>
        <end position="478"/>
    </location>
</feature>
<reference evidence="11 12" key="1">
    <citation type="submission" date="2024-03" db="EMBL/GenBank/DDBJ databases">
        <title>Draft genome sequence of Pseudonocardia nematodicida JCM 31783.</title>
        <authorList>
            <person name="Butdee W."/>
            <person name="Duangmal K."/>
        </authorList>
    </citation>
    <scope>NUCLEOTIDE SEQUENCE [LARGE SCALE GENOMIC DNA]</scope>
    <source>
        <strain evidence="11 12">JCM 31783</strain>
    </source>
</reference>
<evidence type="ECO:0000256" key="9">
    <source>
        <dbReference type="SAM" id="Phobius"/>
    </source>
</evidence>
<dbReference type="CDD" id="cd14014">
    <property type="entry name" value="STKc_PknB_like"/>
    <property type="match status" value="1"/>
</dbReference>
<feature type="region of interest" description="Disordered" evidence="8">
    <location>
        <begin position="296"/>
        <end position="402"/>
    </location>
</feature>
<organism evidence="11 12">
    <name type="scientific">Pseudonocardia nematodicida</name>
    <dbReference type="NCBI Taxonomy" id="1206997"/>
    <lineage>
        <taxon>Bacteria</taxon>
        <taxon>Bacillati</taxon>
        <taxon>Actinomycetota</taxon>
        <taxon>Actinomycetes</taxon>
        <taxon>Pseudonocardiales</taxon>
        <taxon>Pseudonocardiaceae</taxon>
        <taxon>Pseudonocardia</taxon>
    </lineage>
</organism>
<dbReference type="EC" id="2.7.11.1" evidence="1"/>
<dbReference type="PROSITE" id="PS50011">
    <property type="entry name" value="PROTEIN_KINASE_DOM"/>
    <property type="match status" value="1"/>
</dbReference>
<proteinExistence type="predicted"/>
<dbReference type="InterPro" id="IPR011009">
    <property type="entry name" value="Kinase-like_dom_sf"/>
</dbReference>
<dbReference type="SMART" id="SM00220">
    <property type="entry name" value="S_TKc"/>
    <property type="match status" value="1"/>
</dbReference>
<dbReference type="InterPro" id="IPR017441">
    <property type="entry name" value="Protein_kinase_ATP_BS"/>
</dbReference>
<evidence type="ECO:0000256" key="8">
    <source>
        <dbReference type="SAM" id="MobiDB-lite"/>
    </source>
</evidence>
<comment type="caution">
    <text evidence="11">The sequence shown here is derived from an EMBL/GenBank/DDBJ whole genome shotgun (WGS) entry which is preliminary data.</text>
</comment>
<dbReference type="PROSITE" id="PS00107">
    <property type="entry name" value="PROTEIN_KINASE_ATP"/>
    <property type="match status" value="1"/>
</dbReference>
<dbReference type="InterPro" id="IPR008271">
    <property type="entry name" value="Ser/Thr_kinase_AS"/>
</dbReference>
<dbReference type="Proteomes" id="UP001494902">
    <property type="component" value="Unassembled WGS sequence"/>
</dbReference>
<dbReference type="PROSITE" id="PS00108">
    <property type="entry name" value="PROTEIN_KINASE_ST"/>
    <property type="match status" value="1"/>
</dbReference>